<keyword evidence="1" id="KW-1133">Transmembrane helix</keyword>
<evidence type="ECO:0000313" key="2">
    <source>
        <dbReference type="EMBL" id="ALC20775.1"/>
    </source>
</evidence>
<proteinExistence type="predicted"/>
<dbReference type="AlphaFoldDB" id="A0A0M4DQL0"/>
<evidence type="ECO:0000256" key="1">
    <source>
        <dbReference type="SAM" id="Phobius"/>
    </source>
</evidence>
<dbReference type="RefSeq" id="WP_238996219.1">
    <property type="nucleotide sequence ID" value="NZ_CP011340.1"/>
</dbReference>
<feature type="transmembrane region" description="Helical" evidence="1">
    <location>
        <begin position="44"/>
        <end position="65"/>
    </location>
</feature>
<feature type="transmembrane region" description="Helical" evidence="1">
    <location>
        <begin position="217"/>
        <end position="243"/>
    </location>
</feature>
<name>A0A0M4DQL0_STRPR</name>
<feature type="transmembrane region" description="Helical" evidence="1">
    <location>
        <begin position="21"/>
        <end position="38"/>
    </location>
</feature>
<dbReference type="STRING" id="38300.SPRI_2469"/>
<evidence type="ECO:0000313" key="3">
    <source>
        <dbReference type="Proteomes" id="UP000060513"/>
    </source>
</evidence>
<feature type="transmembrane region" description="Helical" evidence="1">
    <location>
        <begin position="143"/>
        <end position="163"/>
    </location>
</feature>
<protein>
    <submittedName>
        <fullName evidence="2">Putative 4.1.6</fullName>
    </submittedName>
</protein>
<dbReference type="KEGG" id="spri:SPRI_2469"/>
<gene>
    <name evidence="2" type="ORF">SPRI_2469</name>
</gene>
<keyword evidence="1" id="KW-0812">Transmembrane</keyword>
<sequence>MSAAPTAEGTWRTWIDTPVRWAGAAVGVAVGVLVDFSPEPDVQLLYAFPAFGLCVMAGVLAADLIARPRHSWIRVAEVTPRRVRDYAPRALTAFLTAQAVILTVLVVIAASTASADAKGRSGRALAVECPAGSQLLAPWPGLYYAWPALGGVALGALACALLLRRVTLRSQTDDQRRVQARAAVGAWGVVVTAPLFAVSFTMAVVVLSLSCAGVAKIFVLAALALTAFASALSCCHCLGVLLIPQAYTEARP</sequence>
<dbReference type="Proteomes" id="UP000060513">
    <property type="component" value="Chromosome"/>
</dbReference>
<reference evidence="2 3" key="1">
    <citation type="submission" date="2015-08" db="EMBL/GenBank/DDBJ databases">
        <title>Genome sequence of the pristinamycin over-producing bacterium Streptomyces pristinaespiralis HCCB10218.</title>
        <authorList>
            <person name="Tian J."/>
            <person name="Yang J."/>
            <person name="Li L."/>
            <person name="Ruan L."/>
            <person name="Wei W."/>
            <person name="Zheng G."/>
            <person name="Wei Z."/>
            <person name="Yang S."/>
            <person name="Ge M."/>
            <person name="Jiang W."/>
            <person name="Lu Y."/>
        </authorList>
    </citation>
    <scope>NUCLEOTIDE SEQUENCE [LARGE SCALE GENOMIC DNA]</scope>
    <source>
        <strain evidence="2 3">HCCB 10218</strain>
    </source>
</reference>
<feature type="transmembrane region" description="Helical" evidence="1">
    <location>
        <begin position="86"/>
        <end position="110"/>
    </location>
</feature>
<dbReference type="PATRIC" id="fig|38300.4.peg.2606"/>
<keyword evidence="1" id="KW-0472">Membrane</keyword>
<organism evidence="2">
    <name type="scientific">Streptomyces pristinaespiralis</name>
    <dbReference type="NCBI Taxonomy" id="38300"/>
    <lineage>
        <taxon>Bacteria</taxon>
        <taxon>Bacillati</taxon>
        <taxon>Actinomycetota</taxon>
        <taxon>Actinomycetes</taxon>
        <taxon>Kitasatosporales</taxon>
        <taxon>Streptomycetaceae</taxon>
        <taxon>Streptomyces</taxon>
    </lineage>
</organism>
<feature type="transmembrane region" description="Helical" evidence="1">
    <location>
        <begin position="184"/>
        <end position="205"/>
    </location>
</feature>
<dbReference type="GeneID" id="97236491"/>
<accession>A0A0M4DQL0</accession>
<dbReference type="EMBL" id="CP011340">
    <property type="protein sequence ID" value="ALC20775.1"/>
    <property type="molecule type" value="Genomic_DNA"/>
</dbReference>